<dbReference type="PANTHER" id="PTHR16943">
    <property type="entry name" value="2-METHYLCITRATE DEHYDRATASE-RELATED"/>
    <property type="match status" value="1"/>
</dbReference>
<dbReference type="InterPro" id="IPR045337">
    <property type="entry name" value="MmgE_PrpD_C"/>
</dbReference>
<organism evidence="4 5">
    <name type="scientific">Mumia zhuanghuii</name>
    <dbReference type="NCBI Taxonomy" id="2585211"/>
    <lineage>
        <taxon>Bacteria</taxon>
        <taxon>Bacillati</taxon>
        <taxon>Actinomycetota</taxon>
        <taxon>Actinomycetes</taxon>
        <taxon>Propionibacteriales</taxon>
        <taxon>Nocardioidaceae</taxon>
        <taxon>Mumia</taxon>
    </lineage>
</organism>
<gene>
    <name evidence="4" type="ORF">FE697_016320</name>
</gene>
<accession>A0A5Q6RR90</accession>
<sequence length="461" mass="45081">MIASDLAAWATGDLEVPASVDAAACRHLLDGLGTAVAAARLGAAAPAVTVATGLGGPAEATIVGTDTRVGAAAAALATGTLVHALDFDDTHAGGLVHATAVVLPAVFAVGEQTGASGREVLTAAVVGYEVACRVAAAAPHGFHRGGLHATMVAGVFSSAAVAARLMGLDAATTTNALGIAGSQAGGLLAFLGTGASTKQLHPGFASQAGIIAARLAAAGATGPVTVFDGPHGVYDALATGPFDAGSILTGLGEVWETGAIGIKPWPTCQLAHATMAAAQDALVRSGAAPSDVAAVHAQVHPDSASVVCATDRDLTRPASPYAAKFSLPWSVAAMILDGRVGTDTYDERALARPDVSALAAAVSWDVVAAPSSVAADAPGEVELVLHDGTRIRGHVDRSPGGGTAPLSQDALLAKLTGNVGPLAVPLADAVASLADAAGLDDLITLAARAASTDPTPSEALA</sequence>
<dbReference type="AlphaFoldDB" id="A0A5Q6RR90"/>
<evidence type="ECO:0000313" key="5">
    <source>
        <dbReference type="Proteomes" id="UP000307768"/>
    </source>
</evidence>
<dbReference type="Gene3D" id="3.30.1330.120">
    <property type="entry name" value="2-methylcitrate dehydratase PrpD"/>
    <property type="match status" value="1"/>
</dbReference>
<evidence type="ECO:0000259" key="3">
    <source>
        <dbReference type="Pfam" id="PF19305"/>
    </source>
</evidence>
<dbReference type="InterPro" id="IPR042188">
    <property type="entry name" value="MmgE/PrpD_sf_2"/>
</dbReference>
<dbReference type="PANTHER" id="PTHR16943:SF8">
    <property type="entry name" value="2-METHYLCITRATE DEHYDRATASE"/>
    <property type="match status" value="1"/>
</dbReference>
<dbReference type="Proteomes" id="UP000307768">
    <property type="component" value="Unassembled WGS sequence"/>
</dbReference>
<dbReference type="GO" id="GO:0016829">
    <property type="term" value="F:lyase activity"/>
    <property type="evidence" value="ECO:0007669"/>
    <property type="project" value="InterPro"/>
</dbReference>
<dbReference type="Gene3D" id="1.10.4100.10">
    <property type="entry name" value="2-methylcitrate dehydratase PrpD"/>
    <property type="match status" value="1"/>
</dbReference>
<feature type="domain" description="MmgE/PrpD N-terminal" evidence="2">
    <location>
        <begin position="16"/>
        <end position="240"/>
    </location>
</feature>
<evidence type="ECO:0000256" key="1">
    <source>
        <dbReference type="ARBA" id="ARBA00006174"/>
    </source>
</evidence>
<dbReference type="Pfam" id="PF03972">
    <property type="entry name" value="MmgE_PrpD_N"/>
    <property type="match status" value="1"/>
</dbReference>
<name>A0A5Q6RR90_9ACTN</name>
<dbReference type="InterPro" id="IPR042183">
    <property type="entry name" value="MmgE/PrpD_sf_1"/>
</dbReference>
<dbReference type="InterPro" id="IPR045336">
    <property type="entry name" value="MmgE_PrpD_N"/>
</dbReference>
<dbReference type="InterPro" id="IPR005656">
    <property type="entry name" value="MmgE_PrpD"/>
</dbReference>
<dbReference type="OrthoDB" id="9797528at2"/>
<dbReference type="SUPFAM" id="SSF103378">
    <property type="entry name" value="2-methylcitrate dehydratase PrpD"/>
    <property type="match status" value="1"/>
</dbReference>
<proteinExistence type="inferred from homology"/>
<dbReference type="RefSeq" id="WP_149770689.1">
    <property type="nucleotide sequence ID" value="NZ_VDFQ02000005.1"/>
</dbReference>
<feature type="domain" description="MmgE/PrpD C-terminal" evidence="3">
    <location>
        <begin position="265"/>
        <end position="422"/>
    </location>
</feature>
<evidence type="ECO:0000259" key="2">
    <source>
        <dbReference type="Pfam" id="PF03972"/>
    </source>
</evidence>
<comment type="caution">
    <text evidence="4">The sequence shown here is derived from an EMBL/GenBank/DDBJ whole genome shotgun (WGS) entry which is preliminary data.</text>
</comment>
<dbReference type="InterPro" id="IPR036148">
    <property type="entry name" value="MmgE/PrpD_sf"/>
</dbReference>
<dbReference type="Pfam" id="PF19305">
    <property type="entry name" value="MmgE_PrpD_C"/>
    <property type="match status" value="1"/>
</dbReference>
<protein>
    <submittedName>
        <fullName evidence="4">MmgE/PrpD family protein</fullName>
    </submittedName>
</protein>
<reference evidence="4 5" key="1">
    <citation type="submission" date="2019-09" db="EMBL/GenBank/DDBJ databases">
        <title>Mumia zhuanghuii sp. nov. isolated from the intestinal contents of plateau pika (Ochotona curzoniae) in the Qinghai-Tibet plateau of China.</title>
        <authorList>
            <person name="Tian Z."/>
        </authorList>
    </citation>
    <scope>NUCLEOTIDE SEQUENCE [LARGE SCALE GENOMIC DNA]</scope>
    <source>
        <strain evidence="5">350</strain>
    </source>
</reference>
<comment type="similarity">
    <text evidence="1">Belongs to the PrpD family.</text>
</comment>
<evidence type="ECO:0000313" key="4">
    <source>
        <dbReference type="EMBL" id="KAA1420520.1"/>
    </source>
</evidence>
<dbReference type="EMBL" id="VDFQ02000005">
    <property type="protein sequence ID" value="KAA1420520.1"/>
    <property type="molecule type" value="Genomic_DNA"/>
</dbReference>